<protein>
    <submittedName>
        <fullName evidence="1">Uncharacterized protein</fullName>
    </submittedName>
</protein>
<dbReference type="AlphaFoldDB" id="A0A1T3GXT1"/>
<dbReference type="PROSITE" id="PS51257">
    <property type="entry name" value="PROKAR_LIPOPROTEIN"/>
    <property type="match status" value="1"/>
</dbReference>
<proteinExistence type="predicted"/>
<organism evidence="1 2">
    <name type="scientific">Elizabethkingia meningoseptica</name>
    <name type="common">Chryseobacterium meningosepticum</name>
    <dbReference type="NCBI Taxonomy" id="238"/>
    <lineage>
        <taxon>Bacteria</taxon>
        <taxon>Pseudomonadati</taxon>
        <taxon>Bacteroidota</taxon>
        <taxon>Flavobacteriia</taxon>
        <taxon>Flavobacteriales</taxon>
        <taxon>Weeksellaceae</taxon>
        <taxon>Elizabethkingia</taxon>
    </lineage>
</organism>
<name>A0A1T3GXT1_ELIME</name>
<dbReference type="RefSeq" id="WP_070904801.1">
    <property type="nucleotide sequence ID" value="NZ_CP016378.1"/>
</dbReference>
<evidence type="ECO:0000313" key="1">
    <source>
        <dbReference type="EMBL" id="OOH98038.1"/>
    </source>
</evidence>
<dbReference type="EMBL" id="MPOG01000001">
    <property type="protein sequence ID" value="OOH98038.1"/>
    <property type="molecule type" value="Genomic_DNA"/>
</dbReference>
<comment type="caution">
    <text evidence="1">The sequence shown here is derived from an EMBL/GenBank/DDBJ whole genome shotgun (WGS) entry which is preliminary data.</text>
</comment>
<dbReference type="OrthoDB" id="1273858at2"/>
<gene>
    <name evidence="1" type="ORF">BMF97_01855</name>
</gene>
<dbReference type="eggNOG" id="ENOG5033BXE">
    <property type="taxonomic scope" value="Bacteria"/>
</dbReference>
<sequence length="160" mass="18366">MPTIKHFSWRVLFFPVLLLAFFSCKKTQVSQVIHNDSSEKIESISLTTEGGELGYFRNITITKDSVLFVQRQIAPSQVDNTKKTTISAQEWNTLVSDLDIQKFSKIKNGQSYQPVDGTDDIWEIKTSLNQYHIVNGNIDTVNYKPLKVLQSRLEELIQKK</sequence>
<keyword evidence="2" id="KW-1185">Reference proteome</keyword>
<accession>A0A1T3GXT1</accession>
<dbReference type="Proteomes" id="UP000188947">
    <property type="component" value="Unassembled WGS sequence"/>
</dbReference>
<reference evidence="1 2" key="1">
    <citation type="submission" date="2016-11" db="EMBL/GenBank/DDBJ databases">
        <title>Genome sequence and comparative genomic analysis of clinical strain Elizabethkingia meningoseptica 61421 PRCM.</title>
        <authorList>
            <person name="Wang M."/>
            <person name="Hu S."/>
            <person name="Cao L."/>
            <person name="Jiang T."/>
            <person name="Zhou Y."/>
            <person name="Ming D."/>
        </authorList>
    </citation>
    <scope>NUCLEOTIDE SEQUENCE [LARGE SCALE GENOMIC DNA]</scope>
    <source>
        <strain evidence="1 2">61421 PRCM</strain>
    </source>
</reference>
<evidence type="ECO:0000313" key="2">
    <source>
        <dbReference type="Proteomes" id="UP000188947"/>
    </source>
</evidence>
<dbReference type="STRING" id="238.BBD35_02255"/>